<protein>
    <recommendedName>
        <fullName evidence="4">Major pollen allergen Ole e 6-like</fullName>
    </recommendedName>
</protein>
<dbReference type="PANTHER" id="PTHR35632:SF1">
    <property type="entry name" value="MAJOR POLLEN ALLERGEN OLE E 6-LIKE"/>
    <property type="match status" value="1"/>
</dbReference>
<dbReference type="Proteomes" id="UP000029981">
    <property type="component" value="Chromosome 6"/>
</dbReference>
<name>A0A0A0K9Z9_CUCSA</name>
<dbReference type="OMA" id="FVMANEE"/>
<feature type="signal peptide" evidence="1">
    <location>
        <begin position="1"/>
        <end position="24"/>
    </location>
</feature>
<evidence type="ECO:0008006" key="4">
    <source>
        <dbReference type="Google" id="ProtNLM"/>
    </source>
</evidence>
<dbReference type="EMBL" id="CM002927">
    <property type="protein sequence ID" value="KGN46520.1"/>
    <property type="molecule type" value="Genomic_DNA"/>
</dbReference>
<dbReference type="SUPFAM" id="SSF111388">
    <property type="entry name" value="Pollen allergen ole e 6"/>
    <property type="match status" value="1"/>
</dbReference>
<evidence type="ECO:0000256" key="1">
    <source>
        <dbReference type="SAM" id="SignalP"/>
    </source>
</evidence>
<dbReference type="Gene3D" id="1.10.287.720">
    <property type="entry name" value="Pollen allergen ole e 6"/>
    <property type="match status" value="1"/>
</dbReference>
<dbReference type="InterPro" id="IPR015333">
    <property type="entry name" value="Pollen_allergen_ole-e-6"/>
</dbReference>
<feature type="chain" id="PRO_5001971892" description="Major pollen allergen Ole e 6-like" evidence="1">
    <location>
        <begin position="25"/>
        <end position="85"/>
    </location>
</feature>
<reference evidence="2 3" key="3">
    <citation type="journal article" date="2010" name="BMC Genomics">
        <title>Transcriptome sequencing and comparative analysis of cucumber flowers with different sex types.</title>
        <authorList>
            <person name="Guo S."/>
            <person name="Zheng Y."/>
            <person name="Joung J.G."/>
            <person name="Liu S."/>
            <person name="Zhang Z."/>
            <person name="Crasta O.R."/>
            <person name="Sobral B.W."/>
            <person name="Xu Y."/>
            <person name="Huang S."/>
            <person name="Fei Z."/>
        </authorList>
    </citation>
    <scope>NUCLEOTIDE SEQUENCE [LARGE SCALE GENOMIC DNA]</scope>
    <source>
        <strain evidence="3">cv. 9930</strain>
    </source>
</reference>
<dbReference type="Pfam" id="PF09253">
    <property type="entry name" value="Ole_e_6"/>
    <property type="match status" value="1"/>
</dbReference>
<organism evidence="2 3">
    <name type="scientific">Cucumis sativus</name>
    <name type="common">Cucumber</name>
    <dbReference type="NCBI Taxonomy" id="3659"/>
    <lineage>
        <taxon>Eukaryota</taxon>
        <taxon>Viridiplantae</taxon>
        <taxon>Streptophyta</taxon>
        <taxon>Embryophyta</taxon>
        <taxon>Tracheophyta</taxon>
        <taxon>Spermatophyta</taxon>
        <taxon>Magnoliopsida</taxon>
        <taxon>eudicotyledons</taxon>
        <taxon>Gunneridae</taxon>
        <taxon>Pentapetalae</taxon>
        <taxon>rosids</taxon>
        <taxon>fabids</taxon>
        <taxon>Cucurbitales</taxon>
        <taxon>Cucurbitaceae</taxon>
        <taxon>Benincaseae</taxon>
        <taxon>Cucumis</taxon>
    </lineage>
</organism>
<accession>A0A0A0K9Z9</accession>
<reference evidence="2 3" key="4">
    <citation type="journal article" date="2011" name="BMC Genomics">
        <title>RNA-Seq improves annotation of protein-coding genes in the cucumber genome.</title>
        <authorList>
            <person name="Li Z."/>
            <person name="Zhang Z."/>
            <person name="Yan P."/>
            <person name="Huang S."/>
            <person name="Fei Z."/>
            <person name="Lin K."/>
        </authorList>
    </citation>
    <scope>NUCLEOTIDE SEQUENCE [LARGE SCALE GENOMIC DNA]</scope>
    <source>
        <strain evidence="3">cv. 9930</strain>
    </source>
</reference>
<dbReference type="PANTHER" id="PTHR35632">
    <property type="entry name" value="MAJOR POLLEN ALLERGEN OLE E 6-LIKE"/>
    <property type="match status" value="1"/>
</dbReference>
<reference evidence="2 3" key="1">
    <citation type="journal article" date="2009" name="Nat. Genet.">
        <title>The genome of the cucumber, Cucumis sativus L.</title>
        <authorList>
            <person name="Huang S."/>
            <person name="Li R."/>
            <person name="Zhang Z."/>
            <person name="Li L."/>
            <person name="Gu X."/>
            <person name="Fan W."/>
            <person name="Lucas W.J."/>
            <person name="Wang X."/>
            <person name="Xie B."/>
            <person name="Ni P."/>
            <person name="Ren Y."/>
            <person name="Zhu H."/>
            <person name="Li J."/>
            <person name="Lin K."/>
            <person name="Jin W."/>
            <person name="Fei Z."/>
            <person name="Li G."/>
            <person name="Staub J."/>
            <person name="Kilian A."/>
            <person name="van der Vossen E.A."/>
            <person name="Wu Y."/>
            <person name="Guo J."/>
            <person name="He J."/>
            <person name="Jia Z."/>
            <person name="Ren Y."/>
            <person name="Tian G."/>
            <person name="Lu Y."/>
            <person name="Ruan J."/>
            <person name="Qian W."/>
            <person name="Wang M."/>
            <person name="Huang Q."/>
            <person name="Li B."/>
            <person name="Xuan Z."/>
            <person name="Cao J."/>
            <person name="Asan"/>
            <person name="Wu Z."/>
            <person name="Zhang J."/>
            <person name="Cai Q."/>
            <person name="Bai Y."/>
            <person name="Zhao B."/>
            <person name="Han Y."/>
            <person name="Li Y."/>
            <person name="Li X."/>
            <person name="Wang S."/>
            <person name="Shi Q."/>
            <person name="Liu S."/>
            <person name="Cho W.K."/>
            <person name="Kim J.Y."/>
            <person name="Xu Y."/>
            <person name="Heller-Uszynska K."/>
            <person name="Miao H."/>
            <person name="Cheng Z."/>
            <person name="Zhang S."/>
            <person name="Wu J."/>
            <person name="Yang Y."/>
            <person name="Kang H."/>
            <person name="Li M."/>
            <person name="Liang H."/>
            <person name="Ren X."/>
            <person name="Shi Z."/>
            <person name="Wen M."/>
            <person name="Jian M."/>
            <person name="Yang H."/>
            <person name="Zhang G."/>
            <person name="Yang Z."/>
            <person name="Chen R."/>
            <person name="Liu S."/>
            <person name="Li J."/>
            <person name="Ma L."/>
            <person name="Liu H."/>
            <person name="Zhou Y."/>
            <person name="Zhao J."/>
            <person name="Fang X."/>
            <person name="Li G."/>
            <person name="Fang L."/>
            <person name="Li Y."/>
            <person name="Liu D."/>
            <person name="Zheng H."/>
            <person name="Zhang Y."/>
            <person name="Qin N."/>
            <person name="Li Z."/>
            <person name="Yang G."/>
            <person name="Yang S."/>
            <person name="Bolund L."/>
            <person name="Kristiansen K."/>
            <person name="Zheng H."/>
            <person name="Li S."/>
            <person name="Zhang X."/>
            <person name="Yang H."/>
            <person name="Wang J."/>
            <person name="Sun R."/>
            <person name="Zhang B."/>
            <person name="Jiang S."/>
            <person name="Wang J."/>
            <person name="Du Y."/>
            <person name="Li S."/>
        </authorList>
    </citation>
    <scope>NUCLEOTIDE SEQUENCE [LARGE SCALE GENOMIC DNA]</scope>
    <source>
        <strain evidence="3">cv. 9930</strain>
    </source>
</reference>
<sequence>MAKKMMAVFLMCIVVVATLQFVMANEEDGVTKYEAKFDAKYKSCYETCEKECLRNDTNGESFCEVKCDEDCSEKEAADKLHIELH</sequence>
<reference evidence="2 3" key="2">
    <citation type="journal article" date="2009" name="PLoS ONE">
        <title>An integrated genetic and cytogenetic map of the cucumber genome.</title>
        <authorList>
            <person name="Ren Y."/>
            <person name="Zhang Z."/>
            <person name="Liu J."/>
            <person name="Staub J.E."/>
            <person name="Han Y."/>
            <person name="Cheng Z."/>
            <person name="Li X."/>
            <person name="Lu J."/>
            <person name="Miao H."/>
            <person name="Kang H."/>
            <person name="Xie B."/>
            <person name="Gu X."/>
            <person name="Wang X."/>
            <person name="Du Y."/>
            <person name="Jin W."/>
            <person name="Huang S."/>
        </authorList>
    </citation>
    <scope>NUCLEOTIDE SEQUENCE [LARGE SCALE GENOMIC DNA]</scope>
    <source>
        <strain evidence="3">cv. 9930</strain>
    </source>
</reference>
<keyword evidence="1" id="KW-0732">Signal</keyword>
<dbReference type="InterPro" id="IPR036466">
    <property type="entry name" value="Pollen_allergen_ole-e-6_sf"/>
</dbReference>
<proteinExistence type="predicted"/>
<dbReference type="Gramene" id="KGN46520">
    <property type="protein sequence ID" value="KGN46520"/>
    <property type="gene ID" value="Csa_6G106720"/>
</dbReference>
<evidence type="ECO:0000313" key="2">
    <source>
        <dbReference type="EMBL" id="KGN46520.1"/>
    </source>
</evidence>
<dbReference type="AlphaFoldDB" id="A0A0A0K9Z9"/>
<keyword evidence="3" id="KW-1185">Reference proteome</keyword>
<evidence type="ECO:0000313" key="3">
    <source>
        <dbReference type="Proteomes" id="UP000029981"/>
    </source>
</evidence>
<gene>
    <name evidence="2" type="ORF">Csa_6G106720</name>
</gene>